<name>S4RPL7_PETMA</name>
<dbReference type="GO" id="GO:0031201">
    <property type="term" value="C:SNARE complex"/>
    <property type="evidence" value="ECO:0007669"/>
    <property type="project" value="TreeGrafter"/>
</dbReference>
<sequence length="136" mass="15226">MSVMHGRNITVLEMDSNIVDFLTLCETPYPSDFQDPYAVVVLLEKDMVVVDLTQSGYPIFENPYAMDIHDSPVTFCEYFADCSVEIIPALYSVGARQKKQGFSKQVSLRTTSEEWPISGGSWDIGNQSYPEVIITG</sequence>
<dbReference type="Ensembl" id="ENSPMAT00000007185.1">
    <property type="protein sequence ID" value="ENSPMAP00000007153.1"/>
    <property type="gene ID" value="ENSPMAG00000006492.1"/>
</dbReference>
<dbReference type="GO" id="GO:0019905">
    <property type="term" value="F:syntaxin binding"/>
    <property type="evidence" value="ECO:0007669"/>
    <property type="project" value="TreeGrafter"/>
</dbReference>
<dbReference type="GO" id="GO:0005886">
    <property type="term" value="C:plasma membrane"/>
    <property type="evidence" value="ECO:0007669"/>
    <property type="project" value="TreeGrafter"/>
</dbReference>
<accession>S4RPL7</accession>
<dbReference type="OMA" id="MHGRNIT"/>
<dbReference type="AlphaFoldDB" id="S4RPL7"/>
<reference evidence="2" key="1">
    <citation type="submission" date="2025-08" db="UniProtKB">
        <authorList>
            <consortium name="Ensembl"/>
        </authorList>
    </citation>
    <scope>IDENTIFICATION</scope>
</reference>
<dbReference type="HOGENOM" id="CLU_1874812_0_0_1"/>
<evidence type="ECO:0000259" key="1">
    <source>
        <dbReference type="Pfam" id="PF08366"/>
    </source>
</evidence>
<dbReference type="GO" id="GO:0045159">
    <property type="term" value="F:myosin II binding"/>
    <property type="evidence" value="ECO:0007669"/>
    <property type="project" value="TreeGrafter"/>
</dbReference>
<dbReference type="GO" id="GO:0005096">
    <property type="term" value="F:GTPase activator activity"/>
    <property type="evidence" value="ECO:0007669"/>
    <property type="project" value="TreeGrafter"/>
</dbReference>
<dbReference type="InterPro" id="IPR013577">
    <property type="entry name" value="LLGL2"/>
</dbReference>
<feature type="domain" description="Lethal giant larvae homologue 2" evidence="1">
    <location>
        <begin position="1"/>
        <end position="58"/>
    </location>
</feature>
<evidence type="ECO:0000313" key="2">
    <source>
        <dbReference type="Ensembl" id="ENSPMAP00000007153.1"/>
    </source>
</evidence>
<dbReference type="PANTHER" id="PTHR10241">
    <property type="entry name" value="LETHAL 2 GIANT LARVAE PROTEIN"/>
    <property type="match status" value="1"/>
</dbReference>
<reference evidence="2" key="2">
    <citation type="submission" date="2025-09" db="UniProtKB">
        <authorList>
            <consortium name="Ensembl"/>
        </authorList>
    </citation>
    <scope>IDENTIFICATION</scope>
</reference>
<dbReference type="GeneTree" id="ENSGT00950000182906"/>
<organism evidence="2">
    <name type="scientific">Petromyzon marinus</name>
    <name type="common">Sea lamprey</name>
    <dbReference type="NCBI Taxonomy" id="7757"/>
    <lineage>
        <taxon>Eukaryota</taxon>
        <taxon>Metazoa</taxon>
        <taxon>Chordata</taxon>
        <taxon>Craniata</taxon>
        <taxon>Vertebrata</taxon>
        <taxon>Cyclostomata</taxon>
        <taxon>Hyperoartia</taxon>
        <taxon>Petromyzontiformes</taxon>
        <taxon>Petromyzontidae</taxon>
        <taxon>Petromyzon</taxon>
    </lineage>
</organism>
<dbReference type="Pfam" id="PF08366">
    <property type="entry name" value="LLGL"/>
    <property type="match status" value="1"/>
</dbReference>
<dbReference type="PANTHER" id="PTHR10241:SF25">
    <property type="entry name" value="TOMOSYN, ISOFORM C"/>
    <property type="match status" value="1"/>
</dbReference>
<dbReference type="GO" id="GO:0006887">
    <property type="term" value="P:exocytosis"/>
    <property type="evidence" value="ECO:0007669"/>
    <property type="project" value="TreeGrafter"/>
</dbReference>
<protein>
    <recommendedName>
        <fullName evidence="1">Lethal giant larvae homologue 2 domain-containing protein</fullName>
    </recommendedName>
</protein>
<dbReference type="GO" id="GO:0006893">
    <property type="term" value="P:Golgi to plasma membrane transport"/>
    <property type="evidence" value="ECO:0007669"/>
    <property type="project" value="TreeGrafter"/>
</dbReference>
<dbReference type="STRING" id="7757.ENSPMAP00000007153"/>
<proteinExistence type="predicted"/>